<dbReference type="Gene3D" id="3.40.50.300">
    <property type="entry name" value="P-loop containing nucleotide triphosphate hydrolases"/>
    <property type="match status" value="2"/>
</dbReference>
<accession>A0ABR2UIC7</accession>
<dbReference type="PROSITE" id="PS51194">
    <property type="entry name" value="HELICASE_CTER"/>
    <property type="match status" value="1"/>
</dbReference>
<keyword evidence="5" id="KW-0067">ATP-binding</keyword>
<evidence type="ECO:0000256" key="4">
    <source>
        <dbReference type="ARBA" id="ARBA00022806"/>
    </source>
</evidence>
<dbReference type="EMBL" id="JARVKF010000429">
    <property type="protein sequence ID" value="KAK9414267.1"/>
    <property type="molecule type" value="Genomic_DNA"/>
</dbReference>
<name>A0ABR2UIC7_9PEZI</name>
<feature type="short sequence motif" description="Q motif" evidence="7">
    <location>
        <begin position="149"/>
        <end position="177"/>
    </location>
</feature>
<evidence type="ECO:0000256" key="7">
    <source>
        <dbReference type="PROSITE-ProRule" id="PRU00552"/>
    </source>
</evidence>
<evidence type="ECO:0000256" key="5">
    <source>
        <dbReference type="ARBA" id="ARBA00022840"/>
    </source>
</evidence>
<feature type="compositionally biased region" description="Low complexity" evidence="8">
    <location>
        <begin position="20"/>
        <end position="32"/>
    </location>
</feature>
<dbReference type="CDD" id="cd18787">
    <property type="entry name" value="SF2_C_DEAD"/>
    <property type="match status" value="1"/>
</dbReference>
<keyword evidence="4" id="KW-0347">Helicase</keyword>
<organism evidence="12 13">
    <name type="scientific">Seiridium unicorne</name>
    <dbReference type="NCBI Taxonomy" id="138068"/>
    <lineage>
        <taxon>Eukaryota</taxon>
        <taxon>Fungi</taxon>
        <taxon>Dikarya</taxon>
        <taxon>Ascomycota</taxon>
        <taxon>Pezizomycotina</taxon>
        <taxon>Sordariomycetes</taxon>
        <taxon>Xylariomycetidae</taxon>
        <taxon>Amphisphaeriales</taxon>
        <taxon>Sporocadaceae</taxon>
        <taxon>Seiridium</taxon>
    </lineage>
</organism>
<proteinExistence type="predicted"/>
<dbReference type="GO" id="GO:0016787">
    <property type="term" value="F:hydrolase activity"/>
    <property type="evidence" value="ECO:0007669"/>
    <property type="project" value="UniProtKB-KW"/>
</dbReference>
<keyword evidence="13" id="KW-1185">Reference proteome</keyword>
<evidence type="ECO:0000313" key="13">
    <source>
        <dbReference type="Proteomes" id="UP001408356"/>
    </source>
</evidence>
<dbReference type="InterPro" id="IPR000629">
    <property type="entry name" value="RNA-helicase_DEAD-box_CS"/>
</dbReference>
<evidence type="ECO:0000259" key="10">
    <source>
        <dbReference type="PROSITE" id="PS51194"/>
    </source>
</evidence>
<dbReference type="PROSITE" id="PS51195">
    <property type="entry name" value="Q_MOTIF"/>
    <property type="match status" value="1"/>
</dbReference>
<dbReference type="PROSITE" id="PS00039">
    <property type="entry name" value="DEAD_ATP_HELICASE"/>
    <property type="match status" value="1"/>
</dbReference>
<keyword evidence="3 12" id="KW-0378">Hydrolase</keyword>
<dbReference type="InterPro" id="IPR001650">
    <property type="entry name" value="Helicase_C-like"/>
</dbReference>
<sequence length="827" mass="91712">MSDGWGNEAGTPADAGGWGDNTTTNTNSGADAWGTGDEPHAGDGDAIDSKPAAPPLPFERREAPIAEWQEKKAYDYEAYATGSTGEWAGNAQVYEWDGEEGDIGPESAELEKILFGTEEERGDNEVIDFKSISEINVLQESIERINPVMSFDAAGLHPAMRRNVELAGFNTPTPIQQYCLPAIHQGRDMIAIAQTGSGKTAAYLIPIINKLMGKAKKLAAPRPHPTEIDAGVAAGVTAEPLVVIVCPARELAVQIFTEARKFCYRTMLRPAVVYGGGPLRDQIQQLQKGCDVLIASPGRLIDLMERPQVLSLRRVRYMVIDEADEMLQQDWEEEFNKILSGGEQEEGNVKYMLFSATFPTQIRKLAKDHLAASHIRIRVGRIGSTHANIEQQVIWVDHFLKKRALLDLLYSLEPGRTIIFVNNKRLADELDDYLFHNEMPCTSMHSDRTQREREDAMRAFRNGSTPILIATGVTARGIDVRNVKYVINYDMPSTEHGGITEYTHRIGRTARAGLKGKAISFYTEKDEPIAEVLTKTLLETNQEIPEFLQQYVPEGEDAKNLKFEPGSDEEDEGVDDAAGAGGWAVDGGSGGGDSAGGWGNSGDSNTATAPTGGDDAGGWGAGVDATSSTACEVCSAPDKPPSTLEEKIADPRCYSEIEARQVTRWAQQFRNWELGRRPNRNFDYEDMRNLLSRDDDVLCDPDDLKEEGVSSEEWRRFASRVNCAKELCKLMLNKYPNTSKDSNKQLYISEREQRVHRVNDVGIDEKRPAITIISIRTYPGRACFMHRSSLMQTIGYYAFGRAPFLQDEDRGPNVILRYYFGEPETKM</sequence>
<feature type="region of interest" description="Disordered" evidence="8">
    <location>
        <begin position="563"/>
        <end position="614"/>
    </location>
</feature>
<protein>
    <recommendedName>
        <fullName evidence="1">RNA helicase</fullName>
        <ecNumber evidence="1">3.6.4.13</ecNumber>
    </recommendedName>
</protein>
<dbReference type="EC" id="3.6.4.13" evidence="1"/>
<comment type="catalytic activity">
    <reaction evidence="6">
        <text>ATP + H2O = ADP + phosphate + H(+)</text>
        <dbReference type="Rhea" id="RHEA:13065"/>
        <dbReference type="ChEBI" id="CHEBI:15377"/>
        <dbReference type="ChEBI" id="CHEBI:15378"/>
        <dbReference type="ChEBI" id="CHEBI:30616"/>
        <dbReference type="ChEBI" id="CHEBI:43474"/>
        <dbReference type="ChEBI" id="CHEBI:456216"/>
        <dbReference type="EC" id="3.6.4.13"/>
    </reaction>
</comment>
<dbReference type="SMART" id="SM00487">
    <property type="entry name" value="DEXDc"/>
    <property type="match status" value="1"/>
</dbReference>
<dbReference type="SMART" id="SM00490">
    <property type="entry name" value="HELICc"/>
    <property type="match status" value="1"/>
</dbReference>
<feature type="compositionally biased region" description="Acidic residues" evidence="8">
    <location>
        <begin position="566"/>
        <end position="575"/>
    </location>
</feature>
<feature type="domain" description="Helicase C-terminal" evidence="10">
    <location>
        <begin position="404"/>
        <end position="552"/>
    </location>
</feature>
<evidence type="ECO:0000259" key="9">
    <source>
        <dbReference type="PROSITE" id="PS51192"/>
    </source>
</evidence>
<dbReference type="Pfam" id="PF00270">
    <property type="entry name" value="DEAD"/>
    <property type="match status" value="1"/>
</dbReference>
<keyword evidence="2" id="KW-0547">Nucleotide-binding</keyword>
<dbReference type="InterPro" id="IPR014014">
    <property type="entry name" value="RNA_helicase_DEAD_Q_motif"/>
</dbReference>
<feature type="domain" description="Helicase ATP-binding" evidence="9">
    <location>
        <begin position="180"/>
        <end position="376"/>
    </location>
</feature>
<feature type="region of interest" description="Disordered" evidence="8">
    <location>
        <begin position="1"/>
        <end position="57"/>
    </location>
</feature>
<evidence type="ECO:0000256" key="3">
    <source>
        <dbReference type="ARBA" id="ARBA00022801"/>
    </source>
</evidence>
<feature type="domain" description="DEAD-box RNA helicase Q" evidence="11">
    <location>
        <begin position="149"/>
        <end position="177"/>
    </location>
</feature>
<dbReference type="InterPro" id="IPR011545">
    <property type="entry name" value="DEAD/DEAH_box_helicase_dom"/>
</dbReference>
<evidence type="ECO:0000256" key="6">
    <source>
        <dbReference type="ARBA" id="ARBA00047984"/>
    </source>
</evidence>
<evidence type="ECO:0000256" key="2">
    <source>
        <dbReference type="ARBA" id="ARBA00022741"/>
    </source>
</evidence>
<dbReference type="Proteomes" id="UP001408356">
    <property type="component" value="Unassembled WGS sequence"/>
</dbReference>
<dbReference type="InterPro" id="IPR014001">
    <property type="entry name" value="Helicase_ATP-bd"/>
</dbReference>
<evidence type="ECO:0000256" key="8">
    <source>
        <dbReference type="SAM" id="MobiDB-lite"/>
    </source>
</evidence>
<evidence type="ECO:0000256" key="1">
    <source>
        <dbReference type="ARBA" id="ARBA00012552"/>
    </source>
</evidence>
<comment type="caution">
    <text evidence="12">The sequence shown here is derived from an EMBL/GenBank/DDBJ whole genome shotgun (WGS) entry which is preliminary data.</text>
</comment>
<dbReference type="InterPro" id="IPR027417">
    <property type="entry name" value="P-loop_NTPase"/>
</dbReference>
<feature type="compositionally biased region" description="Gly residues" evidence="8">
    <location>
        <begin position="579"/>
        <end position="600"/>
    </location>
</feature>
<dbReference type="SUPFAM" id="SSF52540">
    <property type="entry name" value="P-loop containing nucleoside triphosphate hydrolases"/>
    <property type="match status" value="1"/>
</dbReference>
<evidence type="ECO:0000313" key="12">
    <source>
        <dbReference type="EMBL" id="KAK9414267.1"/>
    </source>
</evidence>
<gene>
    <name evidence="12" type="ORF">SUNI508_02366</name>
</gene>
<dbReference type="PROSITE" id="PS51192">
    <property type="entry name" value="HELICASE_ATP_BIND_1"/>
    <property type="match status" value="1"/>
</dbReference>
<reference evidence="12 13" key="1">
    <citation type="journal article" date="2024" name="J. Plant Pathol.">
        <title>Sequence and assembly of the genome of Seiridium unicorne, isolate CBS 538.82, causal agent of cypress canker disease.</title>
        <authorList>
            <person name="Scali E."/>
            <person name="Rocca G.D."/>
            <person name="Danti R."/>
            <person name="Garbelotto M."/>
            <person name="Barberini S."/>
            <person name="Baroncelli R."/>
            <person name="Emiliani G."/>
        </authorList>
    </citation>
    <scope>NUCLEOTIDE SEQUENCE [LARGE SCALE GENOMIC DNA]</scope>
    <source>
        <strain evidence="12 13">BM-138-508</strain>
    </source>
</reference>
<feature type="compositionally biased region" description="Low complexity" evidence="8">
    <location>
        <begin position="601"/>
        <end position="613"/>
    </location>
</feature>
<evidence type="ECO:0000259" key="11">
    <source>
        <dbReference type="PROSITE" id="PS51195"/>
    </source>
</evidence>
<dbReference type="PANTHER" id="PTHR47958">
    <property type="entry name" value="ATP-DEPENDENT RNA HELICASE DBP3"/>
    <property type="match status" value="1"/>
</dbReference>
<dbReference type="Pfam" id="PF00271">
    <property type="entry name" value="Helicase_C"/>
    <property type="match status" value="1"/>
</dbReference>